<dbReference type="EMBL" id="JBHSUA010000020">
    <property type="protein sequence ID" value="MFC6397364.1"/>
    <property type="molecule type" value="Genomic_DNA"/>
</dbReference>
<evidence type="ECO:0000313" key="3">
    <source>
        <dbReference type="EMBL" id="MFC6397364.1"/>
    </source>
</evidence>
<organism evidence="3 4">
    <name type="scientific">Luteococcus sanguinis</name>
    <dbReference type="NCBI Taxonomy" id="174038"/>
    <lineage>
        <taxon>Bacteria</taxon>
        <taxon>Bacillati</taxon>
        <taxon>Actinomycetota</taxon>
        <taxon>Actinomycetes</taxon>
        <taxon>Propionibacteriales</taxon>
        <taxon>Propionibacteriaceae</taxon>
        <taxon>Luteococcus</taxon>
    </lineage>
</organism>
<reference evidence="4" key="1">
    <citation type="journal article" date="2019" name="Int. J. Syst. Evol. Microbiol.">
        <title>The Global Catalogue of Microorganisms (GCM) 10K type strain sequencing project: providing services to taxonomists for standard genome sequencing and annotation.</title>
        <authorList>
            <consortium name="The Broad Institute Genomics Platform"/>
            <consortium name="The Broad Institute Genome Sequencing Center for Infectious Disease"/>
            <person name="Wu L."/>
            <person name="Ma J."/>
        </authorList>
    </citation>
    <scope>NUCLEOTIDE SEQUENCE [LARGE SCALE GENOMIC DNA]</scope>
    <source>
        <strain evidence="4">CGMCC 1.15277</strain>
    </source>
</reference>
<evidence type="ECO:0000256" key="1">
    <source>
        <dbReference type="SAM" id="MobiDB-lite"/>
    </source>
</evidence>
<sequence length="242" mass="25815">MDNDSPPAATPQDGAPDEAAGRSAATAAQIGALAAQFGRGYDSVQWKQGGYQADDWDSGPNYVPNRARATPAPRGRTLTAAILAAVMTALVVVGSMGVWRTFKDKTTAMDLGTCVSLSKSGDQWTTARAECESADQVTYTIVSRVNGQASCPDPYAPFLYRAEDGTVTRTYCLMENLVQGSCYAPDTNNQVSRVACDDPRARVKVATRVDGYADANRCTTGEQAVMFGNSPQRTYCFTESTS</sequence>
<evidence type="ECO:0000256" key="2">
    <source>
        <dbReference type="SAM" id="Phobius"/>
    </source>
</evidence>
<accession>A0ABW1X1K6</accession>
<proteinExistence type="predicted"/>
<keyword evidence="2" id="KW-0812">Transmembrane</keyword>
<dbReference type="RefSeq" id="WP_343885654.1">
    <property type="nucleotide sequence ID" value="NZ_BAAAKI010000010.1"/>
</dbReference>
<name>A0ABW1X1K6_9ACTN</name>
<dbReference type="Proteomes" id="UP001596266">
    <property type="component" value="Unassembled WGS sequence"/>
</dbReference>
<protein>
    <submittedName>
        <fullName evidence="3">Uncharacterized protein</fullName>
    </submittedName>
</protein>
<gene>
    <name evidence="3" type="ORF">ACFP57_10280</name>
</gene>
<feature type="region of interest" description="Disordered" evidence="1">
    <location>
        <begin position="1"/>
        <end position="25"/>
    </location>
</feature>
<feature type="transmembrane region" description="Helical" evidence="2">
    <location>
        <begin position="78"/>
        <end position="99"/>
    </location>
</feature>
<evidence type="ECO:0000313" key="4">
    <source>
        <dbReference type="Proteomes" id="UP001596266"/>
    </source>
</evidence>
<keyword evidence="2" id="KW-0472">Membrane</keyword>
<keyword evidence="2" id="KW-1133">Transmembrane helix</keyword>
<comment type="caution">
    <text evidence="3">The sequence shown here is derived from an EMBL/GenBank/DDBJ whole genome shotgun (WGS) entry which is preliminary data.</text>
</comment>
<keyword evidence="4" id="KW-1185">Reference proteome</keyword>